<feature type="chain" id="PRO_5016273896" description="Secreted protein" evidence="1">
    <location>
        <begin position="32"/>
        <end position="72"/>
    </location>
</feature>
<comment type="caution">
    <text evidence="2">The sequence shown here is derived from an EMBL/GenBank/DDBJ whole genome shotgun (WGS) entry which is preliminary data.</text>
</comment>
<evidence type="ECO:0000313" key="2">
    <source>
        <dbReference type="EMBL" id="PWW72421.1"/>
    </source>
</evidence>
<dbReference type="AlphaFoldDB" id="A0A317SGU6"/>
<organism evidence="2 3">
    <name type="scientific">Tuber magnatum</name>
    <name type="common">white Piedmont truffle</name>
    <dbReference type="NCBI Taxonomy" id="42249"/>
    <lineage>
        <taxon>Eukaryota</taxon>
        <taxon>Fungi</taxon>
        <taxon>Dikarya</taxon>
        <taxon>Ascomycota</taxon>
        <taxon>Pezizomycotina</taxon>
        <taxon>Pezizomycetes</taxon>
        <taxon>Pezizales</taxon>
        <taxon>Tuberaceae</taxon>
        <taxon>Tuber</taxon>
    </lineage>
</organism>
<dbReference type="Proteomes" id="UP000246991">
    <property type="component" value="Unassembled WGS sequence"/>
</dbReference>
<sequence length="72" mass="7962">MKHDRVSFFSSFIHSFFFFIFHCPFPSPVLSQVASCLSPCLITGIGVVCSRPSRASPPPPHQLLQSLLVLTT</sequence>
<evidence type="ECO:0008006" key="4">
    <source>
        <dbReference type="Google" id="ProtNLM"/>
    </source>
</evidence>
<dbReference type="EMBL" id="PYWC01000107">
    <property type="protein sequence ID" value="PWW72421.1"/>
    <property type="molecule type" value="Genomic_DNA"/>
</dbReference>
<keyword evidence="1" id="KW-0732">Signal</keyword>
<feature type="signal peptide" evidence="1">
    <location>
        <begin position="1"/>
        <end position="31"/>
    </location>
</feature>
<protein>
    <recommendedName>
        <fullName evidence="4">Secreted protein</fullName>
    </recommendedName>
</protein>
<reference evidence="2 3" key="1">
    <citation type="submission" date="2018-03" db="EMBL/GenBank/DDBJ databases">
        <title>Genomes of Pezizomycetes fungi and the evolution of truffles.</title>
        <authorList>
            <person name="Murat C."/>
            <person name="Payen T."/>
            <person name="Noel B."/>
            <person name="Kuo A."/>
            <person name="Martin F.M."/>
        </authorList>
    </citation>
    <scope>NUCLEOTIDE SEQUENCE [LARGE SCALE GENOMIC DNA]</scope>
    <source>
        <strain evidence="2">091103-1</strain>
    </source>
</reference>
<gene>
    <name evidence="2" type="ORF">C7212DRAFT_338645</name>
</gene>
<proteinExistence type="predicted"/>
<evidence type="ECO:0000313" key="3">
    <source>
        <dbReference type="Proteomes" id="UP000246991"/>
    </source>
</evidence>
<keyword evidence="3" id="KW-1185">Reference proteome</keyword>
<name>A0A317SGU6_9PEZI</name>
<evidence type="ECO:0000256" key="1">
    <source>
        <dbReference type="SAM" id="SignalP"/>
    </source>
</evidence>
<accession>A0A317SGU6</accession>